<organism evidence="5 6">
    <name type="scientific">Talaromyces pinophilus</name>
    <name type="common">Penicillium pinophilum</name>
    <dbReference type="NCBI Taxonomy" id="128442"/>
    <lineage>
        <taxon>Eukaryota</taxon>
        <taxon>Fungi</taxon>
        <taxon>Dikarya</taxon>
        <taxon>Ascomycota</taxon>
        <taxon>Pezizomycotina</taxon>
        <taxon>Eurotiomycetes</taxon>
        <taxon>Eurotiomycetidae</taxon>
        <taxon>Eurotiales</taxon>
        <taxon>Trichocomaceae</taxon>
        <taxon>Talaromyces</taxon>
        <taxon>Talaromyces sect. Talaromyces</taxon>
    </lineage>
</organism>
<protein>
    <recommendedName>
        <fullName evidence="7">Methyltransferase domain-containing protein</fullName>
    </recommendedName>
</protein>
<dbReference type="InterPro" id="IPR029063">
    <property type="entry name" value="SAM-dependent_MTases_sf"/>
</dbReference>
<keyword evidence="3" id="KW-0949">S-adenosyl-L-methionine</keyword>
<accession>A0A510NWG0</accession>
<comment type="pathway">
    <text evidence="1">Secondary metabolite biosynthesis.</text>
</comment>
<reference evidence="6" key="1">
    <citation type="journal article" date="2015" name="Genome Announc.">
        <title>Draft genome sequence of Talaromyces cellulolyticus strain Y-94, a source of lignocellulosic biomass-degrading enzymes.</title>
        <authorList>
            <person name="Fujii T."/>
            <person name="Koike H."/>
            <person name="Sawayama S."/>
            <person name="Yano S."/>
            <person name="Inoue H."/>
        </authorList>
    </citation>
    <scope>NUCLEOTIDE SEQUENCE [LARGE SCALE GENOMIC DNA]</scope>
    <source>
        <strain evidence="6">Y-94</strain>
    </source>
</reference>
<evidence type="ECO:0000256" key="4">
    <source>
        <dbReference type="ARBA" id="ARBA00038314"/>
    </source>
</evidence>
<dbReference type="GO" id="GO:0016740">
    <property type="term" value="F:transferase activity"/>
    <property type="evidence" value="ECO:0007669"/>
    <property type="project" value="UniProtKB-KW"/>
</dbReference>
<evidence type="ECO:0000256" key="2">
    <source>
        <dbReference type="ARBA" id="ARBA00022679"/>
    </source>
</evidence>
<dbReference type="PANTHER" id="PTHR35897:SF1">
    <property type="entry name" value="METHYLTRANSFERASE AUSD"/>
    <property type="match status" value="1"/>
</dbReference>
<evidence type="ECO:0000256" key="1">
    <source>
        <dbReference type="ARBA" id="ARBA00005179"/>
    </source>
</evidence>
<keyword evidence="2" id="KW-0808">Transferase</keyword>
<sequence>MSSTAKPEVNLRTASRDKNVGWYLQGIPTLTETQRDLLENYSNIPADEVVPHVLKMRDELWEVYPFPCVGLFRFIDLGLSNTASYALVLGRLKAGASLLDLGCCCGQDLRKLVRDGAPSDNLYGAELFQELHDTGYNLFLDRNRFKANMYQADIFDPEGPLKELEGRMDIVYVGLFLHQFDWEGQIRAGERIVRLMKDVPGVMVVGRQIGSTEAGLVLTGGKDGTISYRHNLESFRKYWSEMGEKTGTQWRVDAKLMEVRRDWAKDDKTTGLLFEVVRVKCGHDSVLPRYYWRVPEFDSLRVN</sequence>
<dbReference type="Gene3D" id="3.40.50.150">
    <property type="entry name" value="Vaccinia Virus protein VP39"/>
    <property type="match status" value="1"/>
</dbReference>
<proteinExistence type="inferred from homology"/>
<dbReference type="EMBL" id="DF933814">
    <property type="protein sequence ID" value="GAM36610.1"/>
    <property type="molecule type" value="Genomic_DNA"/>
</dbReference>
<evidence type="ECO:0000313" key="5">
    <source>
        <dbReference type="EMBL" id="GAM36610.1"/>
    </source>
</evidence>
<evidence type="ECO:0008006" key="7">
    <source>
        <dbReference type="Google" id="ProtNLM"/>
    </source>
</evidence>
<name>A0A510NWG0_TALPI</name>
<comment type="similarity">
    <text evidence="4">Belongs to the class I-like SAM-binding methyltransferase superfamily.</text>
</comment>
<evidence type="ECO:0000313" key="6">
    <source>
        <dbReference type="Proteomes" id="UP000053095"/>
    </source>
</evidence>
<dbReference type="Proteomes" id="UP000053095">
    <property type="component" value="Unassembled WGS sequence"/>
</dbReference>
<dbReference type="AlphaFoldDB" id="A0A510NWG0"/>
<keyword evidence="6" id="KW-1185">Reference proteome</keyword>
<evidence type="ECO:0000256" key="3">
    <source>
        <dbReference type="ARBA" id="ARBA00022691"/>
    </source>
</evidence>
<gene>
    <name evidence="5" type="ORF">TCE0_018r05824</name>
</gene>
<dbReference type="SUPFAM" id="SSF53335">
    <property type="entry name" value="S-adenosyl-L-methionine-dependent methyltransferases"/>
    <property type="match status" value="1"/>
</dbReference>
<dbReference type="InterPro" id="IPR051654">
    <property type="entry name" value="Meroterpenoid_MTases"/>
</dbReference>
<dbReference type="PANTHER" id="PTHR35897">
    <property type="entry name" value="METHYLTRANSFERASE AUSD"/>
    <property type="match status" value="1"/>
</dbReference>